<evidence type="ECO:0000313" key="16">
    <source>
        <dbReference type="Proteomes" id="UP000224317"/>
    </source>
</evidence>
<evidence type="ECO:0000256" key="8">
    <source>
        <dbReference type="ARBA" id="ARBA00023136"/>
    </source>
</evidence>
<comment type="subcellular location">
    <subcellularLocation>
        <location evidence="12">Cell membrane</location>
        <topology evidence="12">Single-pass membrane protein</topology>
    </subcellularLocation>
    <subcellularLocation>
        <location evidence="11">Endomembrane system</location>
        <topology evidence="11">Single-pass membrane protein</topology>
    </subcellularLocation>
</comment>
<evidence type="ECO:0000256" key="12">
    <source>
        <dbReference type="HAMAP-Rule" id="MF_01398"/>
    </source>
</evidence>
<dbReference type="PANTHER" id="PTHR33445">
    <property type="entry name" value="ATP SYNTHASE SUBUNIT B', CHLOROPLASTIC"/>
    <property type="match status" value="1"/>
</dbReference>
<feature type="coiled-coil region" evidence="14">
    <location>
        <begin position="37"/>
        <end position="82"/>
    </location>
</feature>
<dbReference type="PANTHER" id="PTHR33445:SF2">
    <property type="entry name" value="ATP SYNTHASE SUBUNIT B', CHLOROPLASTIC"/>
    <property type="match status" value="1"/>
</dbReference>
<dbReference type="Proteomes" id="UP000224317">
    <property type="component" value="Unassembled WGS sequence"/>
</dbReference>
<dbReference type="GO" id="GO:0005886">
    <property type="term" value="C:plasma membrane"/>
    <property type="evidence" value="ECO:0007669"/>
    <property type="project" value="UniProtKB-SubCell"/>
</dbReference>
<keyword evidence="4 12" id="KW-0812">Transmembrane</keyword>
<keyword evidence="3 12" id="KW-0138">CF(0)</keyword>
<evidence type="ECO:0000256" key="7">
    <source>
        <dbReference type="ARBA" id="ARBA00023065"/>
    </source>
</evidence>
<evidence type="ECO:0000256" key="1">
    <source>
        <dbReference type="ARBA" id="ARBA00005513"/>
    </source>
</evidence>
<dbReference type="GO" id="GO:0012505">
    <property type="term" value="C:endomembrane system"/>
    <property type="evidence" value="ECO:0007669"/>
    <property type="project" value="UniProtKB-SubCell"/>
</dbReference>
<evidence type="ECO:0000256" key="6">
    <source>
        <dbReference type="ARBA" id="ARBA00022989"/>
    </source>
</evidence>
<dbReference type="Pfam" id="PF00430">
    <property type="entry name" value="ATP-synt_B"/>
    <property type="match status" value="1"/>
</dbReference>
<keyword evidence="8 12" id="KW-0472">Membrane</keyword>
<comment type="similarity">
    <text evidence="1 12 13">Belongs to the ATPase B chain family.</text>
</comment>
<dbReference type="EMBL" id="PDYH01000057">
    <property type="protein sequence ID" value="PHU39246.1"/>
    <property type="molecule type" value="Genomic_DNA"/>
</dbReference>
<evidence type="ECO:0000256" key="5">
    <source>
        <dbReference type="ARBA" id="ARBA00022781"/>
    </source>
</evidence>
<name>A0A2G3E7J8_9FIRM</name>
<keyword evidence="6 12" id="KW-1133">Transmembrane helix</keyword>
<gene>
    <name evidence="12" type="primary">atpF</name>
    <name evidence="15" type="ORF">CSX00_11645</name>
</gene>
<comment type="caution">
    <text evidence="15">The sequence shown here is derived from an EMBL/GenBank/DDBJ whole genome shotgun (WGS) entry which is preliminary data.</text>
</comment>
<evidence type="ECO:0000256" key="11">
    <source>
        <dbReference type="ARBA" id="ARBA00037847"/>
    </source>
</evidence>
<evidence type="ECO:0000256" key="2">
    <source>
        <dbReference type="ARBA" id="ARBA00022448"/>
    </source>
</evidence>
<evidence type="ECO:0000256" key="4">
    <source>
        <dbReference type="ARBA" id="ARBA00022692"/>
    </source>
</evidence>
<dbReference type="RefSeq" id="WP_099413809.1">
    <property type="nucleotide sequence ID" value="NZ_PDYH01000057.1"/>
</dbReference>
<dbReference type="InterPro" id="IPR028987">
    <property type="entry name" value="ATP_synth_B-like_membr_sf"/>
</dbReference>
<protein>
    <recommendedName>
        <fullName evidence="12">ATP synthase subunit b</fullName>
    </recommendedName>
    <alternativeName>
        <fullName evidence="12">ATP synthase F(0) sector subunit b</fullName>
    </alternativeName>
    <alternativeName>
        <fullName evidence="12">ATPase subunit I</fullName>
    </alternativeName>
    <alternativeName>
        <fullName evidence="12">F-type ATPase subunit b</fullName>
        <shortName evidence="12">F-ATPase subunit b</shortName>
    </alternativeName>
</protein>
<keyword evidence="16" id="KW-1185">Reference proteome</keyword>
<evidence type="ECO:0000256" key="10">
    <source>
        <dbReference type="ARBA" id="ARBA00025198"/>
    </source>
</evidence>
<comment type="function">
    <text evidence="12">Component of the F(0) channel, it forms part of the peripheral stalk, linking F(1) to F(0).</text>
</comment>
<dbReference type="GO" id="GO:0046961">
    <property type="term" value="F:proton-transporting ATPase activity, rotational mechanism"/>
    <property type="evidence" value="ECO:0007669"/>
    <property type="project" value="TreeGrafter"/>
</dbReference>
<sequence>MNMINVSFWNIVFTVINLLILFIAFRIFFFKPIANIIAKRQQEANEIYDNAAEKENQADELKKEYEQKLVSVEEEKKQIISDARKSADSQYQKILADAKEDARNIKDAAVAEANQEKTKIIAGAKKEIADIVVDATTKVVGSKTGADIDSSLFDEFLGKAGE</sequence>
<dbReference type="GO" id="GO:0046933">
    <property type="term" value="F:proton-transporting ATP synthase activity, rotational mechanism"/>
    <property type="evidence" value="ECO:0007669"/>
    <property type="project" value="UniProtKB-UniRule"/>
</dbReference>
<evidence type="ECO:0000256" key="13">
    <source>
        <dbReference type="RuleBase" id="RU003848"/>
    </source>
</evidence>
<dbReference type="CDD" id="cd06503">
    <property type="entry name" value="ATP-synt_Fo_b"/>
    <property type="match status" value="1"/>
</dbReference>
<comment type="function">
    <text evidence="10 12">F(1)F(0) ATP synthase produces ATP from ADP in the presence of a proton or sodium gradient. F-type ATPases consist of two structural domains, F(1) containing the extramembraneous catalytic core and F(0) containing the membrane proton channel, linked together by a central stalk and a peripheral stalk. During catalysis, ATP synthesis in the catalytic domain of F(1) is coupled via a rotary mechanism of the central stalk subunits to proton translocation.</text>
</comment>
<organism evidence="15 16">
    <name type="scientific">Pseudobutyrivibrio ruminis</name>
    <dbReference type="NCBI Taxonomy" id="46206"/>
    <lineage>
        <taxon>Bacteria</taxon>
        <taxon>Bacillati</taxon>
        <taxon>Bacillota</taxon>
        <taxon>Clostridia</taxon>
        <taxon>Lachnospirales</taxon>
        <taxon>Lachnospiraceae</taxon>
        <taxon>Pseudobutyrivibrio</taxon>
    </lineage>
</organism>
<evidence type="ECO:0000256" key="9">
    <source>
        <dbReference type="ARBA" id="ARBA00023310"/>
    </source>
</evidence>
<feature type="transmembrane region" description="Helical" evidence="12">
    <location>
        <begin position="6"/>
        <end position="29"/>
    </location>
</feature>
<keyword evidence="14" id="KW-0175">Coiled coil</keyword>
<keyword evidence="12" id="KW-1003">Cell membrane</keyword>
<reference evidence="15" key="1">
    <citation type="submission" date="2017-10" db="EMBL/GenBank/DDBJ databases">
        <title>Resolving the taxonomy of Roseburia spp., Eubacterium rectale and Agathobacter spp. through phylogenomic analysis.</title>
        <authorList>
            <person name="Sheridan P.O."/>
            <person name="Walker A.W."/>
            <person name="Duncan S.H."/>
            <person name="Scott K.P."/>
            <person name="Toole P.W.O."/>
            <person name="Luis P."/>
            <person name="Flint H.J."/>
        </authorList>
    </citation>
    <scope>NUCLEOTIDE SEQUENCE [LARGE SCALE GENOMIC DNA]</scope>
    <source>
        <strain evidence="15">JK10</strain>
    </source>
</reference>
<keyword evidence="5 12" id="KW-0375">Hydrogen ion transport</keyword>
<proteinExistence type="inferred from homology"/>
<evidence type="ECO:0000313" key="15">
    <source>
        <dbReference type="EMBL" id="PHU39246.1"/>
    </source>
</evidence>
<keyword evidence="2 12" id="KW-0813">Transport</keyword>
<evidence type="ECO:0000256" key="14">
    <source>
        <dbReference type="SAM" id="Coils"/>
    </source>
</evidence>
<keyword evidence="7 12" id="KW-0406">Ion transport</keyword>
<dbReference type="AlphaFoldDB" id="A0A2G3E7J8"/>
<comment type="subunit">
    <text evidence="12">F-type ATPases have 2 components, F(1) - the catalytic core - and F(0) - the membrane proton channel. F(1) has five subunits: alpha(3), beta(3), gamma(1), delta(1), epsilon(1). F(0) has three main subunits: a(1), b(2) and c(10-14). The alpha and beta chains form an alternating ring which encloses part of the gamma chain. F(1) is attached to F(0) by a central stalk formed by the gamma and epsilon chains, while a peripheral stalk is formed by the delta and b chains.</text>
</comment>
<dbReference type="GO" id="GO:0045259">
    <property type="term" value="C:proton-transporting ATP synthase complex"/>
    <property type="evidence" value="ECO:0007669"/>
    <property type="project" value="UniProtKB-KW"/>
</dbReference>
<dbReference type="InterPro" id="IPR002146">
    <property type="entry name" value="ATP_synth_b/b'su_bac/chlpt"/>
</dbReference>
<evidence type="ECO:0000256" key="3">
    <source>
        <dbReference type="ARBA" id="ARBA00022547"/>
    </source>
</evidence>
<dbReference type="InterPro" id="IPR050059">
    <property type="entry name" value="ATP_synthase_B_chain"/>
</dbReference>
<dbReference type="SUPFAM" id="SSF81573">
    <property type="entry name" value="F1F0 ATP synthase subunit B, membrane domain"/>
    <property type="match status" value="1"/>
</dbReference>
<dbReference type="HAMAP" id="MF_01398">
    <property type="entry name" value="ATP_synth_b_bprime"/>
    <property type="match status" value="1"/>
</dbReference>
<keyword evidence="9 12" id="KW-0066">ATP synthesis</keyword>
<accession>A0A2G3E7J8</accession>